<dbReference type="Proteomes" id="UP000827976">
    <property type="component" value="Chromosome 1"/>
</dbReference>
<reference evidence="2" key="1">
    <citation type="journal article" date="2022" name="Nat. Commun.">
        <title>Chromosome evolution and the genetic basis of agronomically important traits in greater yam.</title>
        <authorList>
            <person name="Bredeson J.V."/>
            <person name="Lyons J.B."/>
            <person name="Oniyinde I.O."/>
            <person name="Okereke N.R."/>
            <person name="Kolade O."/>
            <person name="Nnabue I."/>
            <person name="Nwadili C.O."/>
            <person name="Hribova E."/>
            <person name="Parker M."/>
            <person name="Nwogha J."/>
            <person name="Shu S."/>
            <person name="Carlson J."/>
            <person name="Kariba R."/>
            <person name="Muthemba S."/>
            <person name="Knop K."/>
            <person name="Barton G.J."/>
            <person name="Sherwood A.V."/>
            <person name="Lopez-Montes A."/>
            <person name="Asiedu R."/>
            <person name="Jamnadass R."/>
            <person name="Muchugi A."/>
            <person name="Goodstein D."/>
            <person name="Egesi C.N."/>
            <person name="Featherston J."/>
            <person name="Asfaw A."/>
            <person name="Simpson G.G."/>
            <person name="Dolezel J."/>
            <person name="Hendre P.S."/>
            <person name="Van Deynze A."/>
            <person name="Kumar P.L."/>
            <person name="Obidiegwu J.E."/>
            <person name="Bhattacharjee R."/>
            <person name="Rokhsar D.S."/>
        </authorList>
    </citation>
    <scope>NUCLEOTIDE SEQUENCE [LARGE SCALE GENOMIC DNA]</scope>
    <source>
        <strain evidence="2">cv. TDa95/00328</strain>
    </source>
</reference>
<accession>A0ACB7WSK3</accession>
<keyword evidence="2" id="KW-1185">Reference proteome</keyword>
<name>A0ACB7WSK3_DIOAL</name>
<gene>
    <name evidence="1" type="ORF">IHE45_01G015800</name>
</gene>
<evidence type="ECO:0000313" key="2">
    <source>
        <dbReference type="Proteomes" id="UP000827976"/>
    </source>
</evidence>
<comment type="caution">
    <text evidence="1">The sequence shown here is derived from an EMBL/GenBank/DDBJ whole genome shotgun (WGS) entry which is preliminary data.</text>
</comment>
<sequence>MLGSQSDMTQAIKEKQPRKERESSRDVMADMNTRLSKMDLVVAEGQERSDDVEHRVEGIEHVGDEFREEMQGALNITASKCLDHVKSLEDSLQPQVVHTEGKLVRVYTELCARLKQVEEELAICKRAIAQGYHS</sequence>
<evidence type="ECO:0000313" key="1">
    <source>
        <dbReference type="EMBL" id="KAH7691701.1"/>
    </source>
</evidence>
<organism evidence="1 2">
    <name type="scientific">Dioscorea alata</name>
    <name type="common">Purple yam</name>
    <dbReference type="NCBI Taxonomy" id="55571"/>
    <lineage>
        <taxon>Eukaryota</taxon>
        <taxon>Viridiplantae</taxon>
        <taxon>Streptophyta</taxon>
        <taxon>Embryophyta</taxon>
        <taxon>Tracheophyta</taxon>
        <taxon>Spermatophyta</taxon>
        <taxon>Magnoliopsida</taxon>
        <taxon>Liliopsida</taxon>
        <taxon>Dioscoreales</taxon>
        <taxon>Dioscoreaceae</taxon>
        <taxon>Dioscorea</taxon>
    </lineage>
</organism>
<proteinExistence type="predicted"/>
<dbReference type="EMBL" id="CM037011">
    <property type="protein sequence ID" value="KAH7691701.1"/>
    <property type="molecule type" value="Genomic_DNA"/>
</dbReference>
<protein>
    <submittedName>
        <fullName evidence="1">Uncharacterized protein</fullName>
    </submittedName>
</protein>